<reference evidence="3 4" key="1">
    <citation type="submission" date="2019-08" db="EMBL/GenBank/DDBJ databases">
        <title>Actinomadura sp. nov. CYP1-5 isolated from mountain soil.</title>
        <authorList>
            <person name="Songsumanus A."/>
            <person name="Kuncharoen N."/>
            <person name="Kudo T."/>
            <person name="Yuki M."/>
            <person name="Igarashi Y."/>
            <person name="Tanasupawat S."/>
        </authorList>
    </citation>
    <scope>NUCLEOTIDE SEQUENCE [LARGE SCALE GENOMIC DNA]</scope>
    <source>
        <strain evidence="3 4">JCM 14158</strain>
    </source>
</reference>
<dbReference type="Pfam" id="PF15644">
    <property type="entry name" value="Gln_amidase"/>
    <property type="match status" value="1"/>
</dbReference>
<dbReference type="EMBL" id="VSFG01000005">
    <property type="protein sequence ID" value="TYB44071.1"/>
    <property type="molecule type" value="Genomic_DNA"/>
</dbReference>
<keyword evidence="4" id="KW-1185">Reference proteome</keyword>
<evidence type="ECO:0000313" key="3">
    <source>
        <dbReference type="EMBL" id="TYB44071.1"/>
    </source>
</evidence>
<dbReference type="STRING" id="1220554.GCA_001552135_06138"/>
<dbReference type="RefSeq" id="WP_067899301.1">
    <property type="nucleotide sequence ID" value="NZ_VSFG01000005.1"/>
</dbReference>
<feature type="compositionally biased region" description="Low complexity" evidence="1">
    <location>
        <begin position="10"/>
        <end position="20"/>
    </location>
</feature>
<protein>
    <recommendedName>
        <fullName evidence="2">Tox-PL domain-containing protein</fullName>
    </recommendedName>
</protein>
<sequence length="321" mass="34290">MRKSELQEWPRSGGRASSRPRAQDAETGPDQADLAAAGGPASAAGVLALQRTAGNAAVTQALGARRHDRGGALPVQRALRNNQREYGITPGLLMSPRQSDQNELERVFPRDENGAFQQFPDPVTLGVAVGGKLNKLLHKLKHDQPEATVPEAADWVKGINPRFPEGGGYRRNCVDAARSFVASWSGNPTVAVGVVGTTDQDVERGGNDRTATWLATRWKTDEAVAPDGQPVADVWARVAARLLGQGHGAVSIVVFKREENGNVHAVCAVNHENKVVWVDPQVGQISVDGPMYRGTAFMTITLSPQFTPVDAPPPQPTALSL</sequence>
<proteinExistence type="predicted"/>
<accession>A0A5D0NIP1</accession>
<organism evidence="3 4">
    <name type="scientific">Actinomadura chibensis</name>
    <dbReference type="NCBI Taxonomy" id="392828"/>
    <lineage>
        <taxon>Bacteria</taxon>
        <taxon>Bacillati</taxon>
        <taxon>Actinomycetota</taxon>
        <taxon>Actinomycetes</taxon>
        <taxon>Streptosporangiales</taxon>
        <taxon>Thermomonosporaceae</taxon>
        <taxon>Actinomadura</taxon>
    </lineage>
</organism>
<gene>
    <name evidence="3" type="ORF">FXF69_24250</name>
</gene>
<feature type="domain" description="Tox-PL" evidence="2">
    <location>
        <begin position="172"/>
        <end position="283"/>
    </location>
</feature>
<evidence type="ECO:0000313" key="4">
    <source>
        <dbReference type="Proteomes" id="UP000323380"/>
    </source>
</evidence>
<comment type="caution">
    <text evidence="3">The sequence shown here is derived from an EMBL/GenBank/DDBJ whole genome shotgun (WGS) entry which is preliminary data.</text>
</comment>
<dbReference type="Proteomes" id="UP000323380">
    <property type="component" value="Unassembled WGS sequence"/>
</dbReference>
<dbReference type="InterPro" id="IPR028908">
    <property type="entry name" value="Tox-PL_dom"/>
</dbReference>
<feature type="region of interest" description="Disordered" evidence="1">
    <location>
        <begin position="1"/>
        <end position="40"/>
    </location>
</feature>
<evidence type="ECO:0000259" key="2">
    <source>
        <dbReference type="Pfam" id="PF15644"/>
    </source>
</evidence>
<dbReference type="AlphaFoldDB" id="A0A5D0NIP1"/>
<name>A0A5D0NIP1_9ACTN</name>
<evidence type="ECO:0000256" key="1">
    <source>
        <dbReference type="SAM" id="MobiDB-lite"/>
    </source>
</evidence>